<name>A0ABT3J4D8_9RHOB</name>
<organism evidence="1 2">
    <name type="scientific">Defluviimonas salinarum</name>
    <dbReference type="NCBI Taxonomy" id="2992147"/>
    <lineage>
        <taxon>Bacteria</taxon>
        <taxon>Pseudomonadati</taxon>
        <taxon>Pseudomonadota</taxon>
        <taxon>Alphaproteobacteria</taxon>
        <taxon>Rhodobacterales</taxon>
        <taxon>Paracoccaceae</taxon>
        <taxon>Albidovulum</taxon>
    </lineage>
</organism>
<dbReference type="RefSeq" id="WP_264772287.1">
    <property type="nucleotide sequence ID" value="NZ_JAPDOG010000011.1"/>
</dbReference>
<gene>
    <name evidence="1" type="ORF">OM960_13260</name>
</gene>
<comment type="caution">
    <text evidence="1">The sequence shown here is derived from an EMBL/GenBank/DDBJ whole genome shotgun (WGS) entry which is preliminary data.</text>
</comment>
<keyword evidence="2" id="KW-1185">Reference proteome</keyword>
<protein>
    <submittedName>
        <fullName evidence="1">Uncharacterized protein</fullName>
    </submittedName>
</protein>
<proteinExistence type="predicted"/>
<evidence type="ECO:0000313" key="1">
    <source>
        <dbReference type="EMBL" id="MCW3782554.1"/>
    </source>
</evidence>
<evidence type="ECO:0000313" key="2">
    <source>
        <dbReference type="Proteomes" id="UP001207582"/>
    </source>
</evidence>
<sequence>MTGNDLDGRISRLFTRTNARRALFLSGSIAVASCVGYATPDLVAAVHHGLAAALSHVPMAPTLEATNAYFNGGLTWIGAVGVGLSDWVSGAGGEIGVRTAETVNQMRSHLAGDAEAARGLFENTISKSSEFLSFWRSTIRNSIPSSPADLVTQAGKALAAVAEVWGVYKGLTEAYEWSIGKIRRKVAKAPETARTAEAAGISIGSVTNLQVNISVSQGGSAEDAVVKIAKILSVEKERQLHFDVREAPSPQLAAEPAESDVSLDDTASLLDSDSVIWVSREFNETLRRGVMGRLGYQAGAGRASAPGQRLGEAFRPIEGIDGGLILKVTPKGEIRAVTPEYAKMKQVEPERLAHPVM</sequence>
<dbReference type="EMBL" id="JAPDOG010000011">
    <property type="protein sequence ID" value="MCW3782554.1"/>
    <property type="molecule type" value="Genomic_DNA"/>
</dbReference>
<reference evidence="1 2" key="1">
    <citation type="submission" date="2022-10" db="EMBL/GenBank/DDBJ databases">
        <title>Defluviimonas sp. CAU 1641 isolated from mud.</title>
        <authorList>
            <person name="Kim W."/>
        </authorList>
    </citation>
    <scope>NUCLEOTIDE SEQUENCE [LARGE SCALE GENOMIC DNA]</scope>
    <source>
        <strain evidence="1 2">CAU 1641</strain>
    </source>
</reference>
<dbReference type="Proteomes" id="UP001207582">
    <property type="component" value="Unassembled WGS sequence"/>
</dbReference>
<accession>A0ABT3J4D8</accession>